<gene>
    <name evidence="1" type="ORF">ALQ41_00002</name>
</gene>
<dbReference type="InterPro" id="IPR024211">
    <property type="entry name" value="DUF3841"/>
</dbReference>
<dbReference type="Proteomes" id="UP000280599">
    <property type="component" value="Unassembled WGS sequence"/>
</dbReference>
<comment type="caution">
    <text evidence="1">The sequence shown here is derived from an EMBL/GenBank/DDBJ whole genome shotgun (WGS) entry which is preliminary data.</text>
</comment>
<evidence type="ECO:0008006" key="3">
    <source>
        <dbReference type="Google" id="ProtNLM"/>
    </source>
</evidence>
<reference evidence="1 2" key="1">
    <citation type="submission" date="2018-08" db="EMBL/GenBank/DDBJ databases">
        <title>Recombination of ecologically and evolutionarily significant loci maintains genetic cohesion in the Pseudomonas syringae species complex.</title>
        <authorList>
            <person name="Dillon M."/>
            <person name="Thakur S."/>
            <person name="Almeida R.N.D."/>
            <person name="Weir B.S."/>
            <person name="Guttman D.S."/>
        </authorList>
    </citation>
    <scope>NUCLEOTIDE SEQUENCE [LARGE SCALE GENOMIC DNA]</scope>
    <source>
        <strain evidence="1 2">ICMP 867</strain>
    </source>
</reference>
<proteinExistence type="predicted"/>
<dbReference type="Pfam" id="PF12952">
    <property type="entry name" value="DUF3841"/>
    <property type="match status" value="1"/>
</dbReference>
<evidence type="ECO:0000313" key="2">
    <source>
        <dbReference type="Proteomes" id="UP000280599"/>
    </source>
</evidence>
<dbReference type="AlphaFoldDB" id="A0A3M3J188"/>
<evidence type="ECO:0000313" key="1">
    <source>
        <dbReference type="EMBL" id="RMO42095.1"/>
    </source>
</evidence>
<organism evidence="1 2">
    <name type="scientific">Pseudomonas savastanoi pv. glycinea</name>
    <name type="common">Pseudomonas syringae pv. glycinea</name>
    <dbReference type="NCBI Taxonomy" id="318"/>
    <lineage>
        <taxon>Bacteria</taxon>
        <taxon>Pseudomonadati</taxon>
        <taxon>Pseudomonadota</taxon>
        <taxon>Gammaproteobacteria</taxon>
        <taxon>Pseudomonadales</taxon>
        <taxon>Pseudomonadaceae</taxon>
        <taxon>Pseudomonas</taxon>
    </lineage>
</organism>
<accession>A0A3M3J188</accession>
<sequence length="234" mass="26615">MSSTSHIHNWQSRFSADGFITAWTVMERSAWHRLGNEGSLICRSEHVSDDPIFQNAYAWMKSSMIQAGLPAPAADASPWWCWVRRDENHPGPYTEDYAGPDDPVVLQLSIPSHLVVLSCFDLWHFVLNRWYVGASEADEHEFVLAWGNSKEDMNTSPALEERLQNSWSAIFELDQNKVDMGRFEAKSIQGCFWILQCDHVVGVMESAKLDSYQHPHQLLENGMEESLDQAAEDG</sequence>
<dbReference type="EMBL" id="RBPT01000337">
    <property type="protein sequence ID" value="RMO42095.1"/>
    <property type="molecule type" value="Genomic_DNA"/>
</dbReference>
<name>A0A3M3J188_PSESG</name>
<protein>
    <recommendedName>
        <fullName evidence="3">DUF3841 domain-containing protein</fullName>
    </recommendedName>
</protein>